<dbReference type="PROSITE" id="PS51750">
    <property type="entry name" value="BRO_N"/>
    <property type="match status" value="1"/>
</dbReference>
<evidence type="ECO:0000313" key="3">
    <source>
        <dbReference type="Proteomes" id="UP001597041"/>
    </source>
</evidence>
<dbReference type="Pfam" id="PF03374">
    <property type="entry name" value="ANT"/>
    <property type="match status" value="1"/>
</dbReference>
<dbReference type="InterPro" id="IPR005039">
    <property type="entry name" value="Ant_C"/>
</dbReference>
<dbReference type="EMBL" id="JBHTKK010000013">
    <property type="protein sequence ID" value="MFD1066645.1"/>
    <property type="molecule type" value="Genomic_DNA"/>
</dbReference>
<evidence type="ECO:0000259" key="1">
    <source>
        <dbReference type="PROSITE" id="PS51750"/>
    </source>
</evidence>
<reference evidence="3" key="1">
    <citation type="journal article" date="2019" name="Int. J. Syst. Evol. Microbiol.">
        <title>The Global Catalogue of Microorganisms (GCM) 10K type strain sequencing project: providing services to taxonomists for standard genome sequencing and annotation.</title>
        <authorList>
            <consortium name="The Broad Institute Genomics Platform"/>
            <consortium name="The Broad Institute Genome Sequencing Center for Infectious Disease"/>
            <person name="Wu L."/>
            <person name="Ma J."/>
        </authorList>
    </citation>
    <scope>NUCLEOTIDE SEQUENCE [LARGE SCALE GENOMIC DNA]</scope>
    <source>
        <strain evidence="3">CCUG 56608</strain>
    </source>
</reference>
<evidence type="ECO:0000313" key="2">
    <source>
        <dbReference type="EMBL" id="MFD1066645.1"/>
    </source>
</evidence>
<dbReference type="Proteomes" id="UP001597041">
    <property type="component" value="Unassembled WGS sequence"/>
</dbReference>
<feature type="domain" description="Bro-N" evidence="1">
    <location>
        <begin position="1"/>
        <end position="104"/>
    </location>
</feature>
<proteinExistence type="predicted"/>
<dbReference type="Pfam" id="PF02498">
    <property type="entry name" value="Bro-N"/>
    <property type="match status" value="1"/>
</dbReference>
<dbReference type="RefSeq" id="WP_379592224.1">
    <property type="nucleotide sequence ID" value="NZ_JBHTKK010000013.1"/>
</dbReference>
<dbReference type="PANTHER" id="PTHR36180:SF2">
    <property type="entry name" value="BRO FAMILY PROTEIN"/>
    <property type="match status" value="1"/>
</dbReference>
<comment type="caution">
    <text evidence="2">The sequence shown here is derived from an EMBL/GenBank/DDBJ whole genome shotgun (WGS) entry which is preliminary data.</text>
</comment>
<accession>A0ABW3NJE1</accession>
<keyword evidence="3" id="KW-1185">Reference proteome</keyword>
<organism evidence="2 3">
    <name type="scientific">Oceanobacillus locisalsi</name>
    <dbReference type="NCBI Taxonomy" id="546107"/>
    <lineage>
        <taxon>Bacteria</taxon>
        <taxon>Bacillati</taxon>
        <taxon>Bacillota</taxon>
        <taxon>Bacilli</taxon>
        <taxon>Bacillales</taxon>
        <taxon>Bacillaceae</taxon>
        <taxon>Oceanobacillus</taxon>
    </lineage>
</organism>
<protein>
    <submittedName>
        <fullName evidence="2">Phage antirepressor</fullName>
    </submittedName>
</protein>
<dbReference type="SMART" id="SM01040">
    <property type="entry name" value="Bro-N"/>
    <property type="match status" value="1"/>
</dbReference>
<name>A0ABW3NJE1_9BACI</name>
<dbReference type="InterPro" id="IPR003497">
    <property type="entry name" value="BRO_N_domain"/>
</dbReference>
<dbReference type="PANTHER" id="PTHR36180">
    <property type="entry name" value="DNA-BINDING PROTEIN-RELATED-RELATED"/>
    <property type="match status" value="1"/>
</dbReference>
<gene>
    <name evidence="2" type="ORF">ACFQ19_11475</name>
</gene>
<sequence length="265" mass="30085">MNQLTKMFEDQNLIIVTNGENHEFLLRDLCNILELGQTSAVKRRLDDDVISNHPIQDSLGRTQTATFVNEDGLYDVILDSRKKEAKQFRKWITSEVIPSIRKTGGYIQQDRAIDFVNSWLPQLDDNSKHAVASTLEQNKHLVNENKQLVTTIETQKPKVVFADAYEVSEDSITIKEMANLLKQKGLDTGEKRLYIWLRENGYVCKKVGGMYNLPTQRSLDLGILEIKKGVRTGTGGALRQTRTTKITGKGQIYFVNKLLPETAVM</sequence>